<dbReference type="EMBL" id="HBNS01049788">
    <property type="protein sequence ID" value="CAE4650857.1"/>
    <property type="molecule type" value="Transcribed_RNA"/>
</dbReference>
<keyword evidence="1" id="KW-0732">Signal</keyword>
<evidence type="ECO:0000256" key="1">
    <source>
        <dbReference type="SAM" id="SignalP"/>
    </source>
</evidence>
<dbReference type="AlphaFoldDB" id="A0A7S4W8J9"/>
<feature type="signal peptide" evidence="1">
    <location>
        <begin position="1"/>
        <end position="22"/>
    </location>
</feature>
<organism evidence="2">
    <name type="scientific">Ditylum brightwellii</name>
    <dbReference type="NCBI Taxonomy" id="49249"/>
    <lineage>
        <taxon>Eukaryota</taxon>
        <taxon>Sar</taxon>
        <taxon>Stramenopiles</taxon>
        <taxon>Ochrophyta</taxon>
        <taxon>Bacillariophyta</taxon>
        <taxon>Mediophyceae</taxon>
        <taxon>Lithodesmiophycidae</taxon>
        <taxon>Lithodesmiales</taxon>
        <taxon>Lithodesmiaceae</taxon>
        <taxon>Ditylum</taxon>
    </lineage>
</organism>
<name>A0A7S4W8J9_9STRA</name>
<sequence length="191" mass="21690">MRSLHPLVALLAFLQTSNLSAAFSQPSPPKTIYGIPNSGWASPKWNWGSAFGTGHDCAMICRNQYNTPAKREKLVDTLIKADPKDSESLDFEEVKLVLALAWQKARRYGLESYGQILDEMAKAERYEIGDEEECSRLFVQDMQKRFMWLNAEVDDKIAMSTLWYETSDYDVGRRRCSGLVLKAMGFIEDGC</sequence>
<protein>
    <submittedName>
        <fullName evidence="2">Uncharacterized protein</fullName>
    </submittedName>
</protein>
<gene>
    <name evidence="2" type="ORF">DBRI00130_LOCUS37734</name>
</gene>
<accession>A0A7S4W8J9</accession>
<reference evidence="2" key="1">
    <citation type="submission" date="2021-01" db="EMBL/GenBank/DDBJ databases">
        <authorList>
            <person name="Corre E."/>
            <person name="Pelletier E."/>
            <person name="Niang G."/>
            <person name="Scheremetjew M."/>
            <person name="Finn R."/>
            <person name="Kale V."/>
            <person name="Holt S."/>
            <person name="Cochrane G."/>
            <person name="Meng A."/>
            <person name="Brown T."/>
            <person name="Cohen L."/>
        </authorList>
    </citation>
    <scope>NUCLEOTIDE SEQUENCE</scope>
    <source>
        <strain evidence="2">GSO104</strain>
    </source>
</reference>
<proteinExistence type="predicted"/>
<feature type="chain" id="PRO_5031560629" evidence="1">
    <location>
        <begin position="23"/>
        <end position="191"/>
    </location>
</feature>
<evidence type="ECO:0000313" key="2">
    <source>
        <dbReference type="EMBL" id="CAE4650857.1"/>
    </source>
</evidence>